<reference evidence="1" key="1">
    <citation type="submission" date="2010-07" db="EMBL/GenBank/DDBJ databases">
        <authorList>
            <person name="Muzny D."/>
            <person name="Qin X."/>
            <person name="Buhay C."/>
            <person name="Dugan-Rocha S."/>
            <person name="Ding Y."/>
            <person name="Chen G."/>
            <person name="Hawes A."/>
            <person name="Holder M."/>
            <person name="Jhangiani S."/>
            <person name="Johnson A."/>
            <person name="Khan Z."/>
            <person name="Li Z."/>
            <person name="Liu W."/>
            <person name="Liu X."/>
            <person name="Perez L."/>
            <person name="Shen H."/>
            <person name="Wang Q."/>
            <person name="Watt J."/>
            <person name="Xi L."/>
            <person name="Xin Y."/>
            <person name="Zhou J."/>
            <person name="Deng J."/>
            <person name="Jiang H."/>
            <person name="Liu Y."/>
            <person name="Qu J."/>
            <person name="Song X.-Z."/>
            <person name="Zhang L."/>
            <person name="Villasana D."/>
            <person name="Johnson A."/>
            <person name="Liu J."/>
            <person name="Liyanage D."/>
            <person name="Lorensuhewa L."/>
            <person name="Robinson T."/>
            <person name="Song A."/>
            <person name="Song B.-B."/>
            <person name="Dinh H."/>
            <person name="Thornton R."/>
            <person name="Coyle M."/>
            <person name="Francisco L."/>
            <person name="Jackson L."/>
            <person name="Javaid M."/>
            <person name="Korchina V."/>
            <person name="Kovar C."/>
            <person name="Mata R."/>
            <person name="Mathew T."/>
            <person name="Ngo R."/>
            <person name="Nguyen L."/>
            <person name="Nguyen N."/>
            <person name="Okwuonu G."/>
            <person name="Ongeri F."/>
            <person name="Pham C."/>
            <person name="Simmons D."/>
            <person name="Wilczek-Boney K."/>
            <person name="Hale W."/>
            <person name="Jakkamsetti A."/>
            <person name="Pham P."/>
            <person name="Ruth R."/>
            <person name="San Lucas F."/>
            <person name="Warren J."/>
            <person name="Zhang J."/>
            <person name="Zhao Z."/>
            <person name="Zhou C."/>
            <person name="Zhu D."/>
            <person name="Lee S."/>
            <person name="Bess C."/>
            <person name="Blankenburg K."/>
            <person name="Forbes L."/>
            <person name="Fu Q."/>
            <person name="Gubbala S."/>
            <person name="Hirani K."/>
            <person name="Jayaseelan J.C."/>
            <person name="Lara F."/>
            <person name="Munidasa M."/>
            <person name="Palculict T."/>
            <person name="Patil S."/>
            <person name="Pu L.-L."/>
            <person name="Saada N."/>
            <person name="Tang L."/>
            <person name="Weissenberger G."/>
            <person name="Zhu Y."/>
            <person name="Hemphill L."/>
            <person name="Shang Y."/>
            <person name="Youmans B."/>
            <person name="Ayvaz T."/>
            <person name="Ross M."/>
            <person name="Santibanez J."/>
            <person name="Aqrawi P."/>
            <person name="Gross S."/>
            <person name="Joshi V."/>
            <person name="Fowler G."/>
            <person name="Nazareth L."/>
            <person name="Reid J."/>
            <person name="Worley K."/>
            <person name="Petrosino J."/>
            <person name="Highlander S."/>
            <person name="Gibbs R."/>
        </authorList>
    </citation>
    <scope>NUCLEOTIDE SEQUENCE [LARGE SCALE GENOMIC DNA]</scope>
    <source>
        <strain evidence="1">ATCC 33861</strain>
    </source>
</reference>
<name>D7VRQ4_SPHSI</name>
<protein>
    <recommendedName>
        <fullName evidence="3">HmuY family protein</fullName>
    </recommendedName>
</protein>
<dbReference type="HOGENOM" id="CLU_092723_0_0_10"/>
<dbReference type="EMBL" id="ACHA02000012">
    <property type="protein sequence ID" value="EFK56455.1"/>
    <property type="molecule type" value="Genomic_DNA"/>
</dbReference>
<comment type="caution">
    <text evidence="1">The sequence shown here is derived from an EMBL/GenBank/DDBJ whole genome shotgun (WGS) entry which is preliminary data.</text>
</comment>
<dbReference type="Proteomes" id="UP000006258">
    <property type="component" value="Unassembled WGS sequence"/>
</dbReference>
<dbReference type="OrthoDB" id="5510929at2"/>
<dbReference type="InterPro" id="IPR025921">
    <property type="entry name" value="HmuY"/>
</dbReference>
<proteinExistence type="predicted"/>
<dbReference type="eggNOG" id="ENOG502ZAVP">
    <property type="taxonomic scope" value="Bacteria"/>
</dbReference>
<evidence type="ECO:0000313" key="1">
    <source>
        <dbReference type="EMBL" id="EFK56455.1"/>
    </source>
</evidence>
<gene>
    <name evidence="1" type="ORF">HMPREF0766_13658</name>
</gene>
<dbReference type="CDD" id="cd12105">
    <property type="entry name" value="HmuY"/>
    <property type="match status" value="1"/>
</dbReference>
<evidence type="ECO:0000313" key="2">
    <source>
        <dbReference type="Proteomes" id="UP000006258"/>
    </source>
</evidence>
<sequence>MMKYLNILNPKIHMEDKNLIMNELYPLHWFRKIGFGLLSLLFILSTSCSKNEDDPRPSLEDGKSTVVYDLPGDTEASMAGNVDGKEKRDFYTFLFRFRDKRQIWIKTKADSLQWLKSKDWDLAFTGPYNSEIYVNNANYEYNPGFGGQASNTAVVLVDQAYENVTVAPDDATFSKSEVNKIGWASSQGSYGWFRYSLDTHIMQALPNRTYILRLPDGRYAKLQLINAYKGNPPAVTNLNWPAPYYTFRYFVQQDGSKNLTTR</sequence>
<dbReference type="STRING" id="525373.HMPREF0766_13658"/>
<organism evidence="1 2">
    <name type="scientific">Sphingobacterium spiritivorum ATCC 33861</name>
    <dbReference type="NCBI Taxonomy" id="525373"/>
    <lineage>
        <taxon>Bacteria</taxon>
        <taxon>Pseudomonadati</taxon>
        <taxon>Bacteroidota</taxon>
        <taxon>Sphingobacteriia</taxon>
        <taxon>Sphingobacteriales</taxon>
        <taxon>Sphingobacteriaceae</taxon>
        <taxon>Sphingobacterium</taxon>
    </lineage>
</organism>
<dbReference type="AlphaFoldDB" id="D7VRQ4"/>
<evidence type="ECO:0008006" key="3">
    <source>
        <dbReference type="Google" id="ProtNLM"/>
    </source>
</evidence>
<keyword evidence="2" id="KW-1185">Reference proteome</keyword>
<accession>D7VRQ4</accession>